<name>A0A3R6A3K1_9FIRM</name>
<dbReference type="Pfam" id="PF01381">
    <property type="entry name" value="HTH_3"/>
    <property type="match status" value="1"/>
</dbReference>
<dbReference type="EMBL" id="QSFP01000010">
    <property type="protein sequence ID" value="RHA66886.1"/>
    <property type="molecule type" value="Genomic_DNA"/>
</dbReference>
<dbReference type="RefSeq" id="WP_118591329.1">
    <property type="nucleotide sequence ID" value="NZ_QRID01000023.1"/>
</dbReference>
<organism evidence="2 5">
    <name type="scientific">Roseburia intestinalis</name>
    <dbReference type="NCBI Taxonomy" id="166486"/>
    <lineage>
        <taxon>Bacteria</taxon>
        <taxon>Bacillati</taxon>
        <taxon>Bacillota</taxon>
        <taxon>Clostridia</taxon>
        <taxon>Lachnospirales</taxon>
        <taxon>Lachnospiraceae</taxon>
        <taxon>Roseburia</taxon>
    </lineage>
</organism>
<dbReference type="CDD" id="cd00093">
    <property type="entry name" value="HTH_XRE"/>
    <property type="match status" value="1"/>
</dbReference>
<dbReference type="InterPro" id="IPR011990">
    <property type="entry name" value="TPR-like_helical_dom_sf"/>
</dbReference>
<proteinExistence type="predicted"/>
<gene>
    <name evidence="3" type="ORF">DW264_16665</name>
    <name evidence="2" type="ORF">DW927_09820</name>
</gene>
<dbReference type="Proteomes" id="UP000284465">
    <property type="component" value="Unassembled WGS sequence"/>
</dbReference>
<sequence>MGNYNVGDMIRLSRIAKKMTQEELSEGVCSVETLSRIENGKHKVKSDTYRQLMEKMYQITEKNYAVCVSRDMELIEEREYFEDAMAKHDFEKADFYMEQMKKLVGKDASTQRYIRRESTFLDYYMQRITAEQLVEALEELAEEVVPQYKKFLDSDVIYPFREQEITLLKRLAVAYGRIDEYPKSIKICEMLLRSLREGYMAEWEIEELSIAANLSKYYGAVGNYRYSMELCEYILPKVRKYANAPIMTFVLGEMAWNMNEMIESGMEGEEKAEYCRKKYKQAYFVSAAASGELDKKVFSDLYETMFGEKIE</sequence>
<dbReference type="EMBL" id="QRID01000023">
    <property type="protein sequence ID" value="RHG25613.1"/>
    <property type="molecule type" value="Genomic_DNA"/>
</dbReference>
<evidence type="ECO:0000313" key="4">
    <source>
        <dbReference type="Proteomes" id="UP000284051"/>
    </source>
</evidence>
<protein>
    <submittedName>
        <fullName evidence="2">XRE family transcriptional regulator</fullName>
    </submittedName>
</protein>
<evidence type="ECO:0000313" key="5">
    <source>
        <dbReference type="Proteomes" id="UP000284465"/>
    </source>
</evidence>
<accession>A0A3R6A3K1</accession>
<dbReference type="AlphaFoldDB" id="A0A3R6A3K1"/>
<dbReference type="InterPro" id="IPR001387">
    <property type="entry name" value="Cro/C1-type_HTH"/>
</dbReference>
<feature type="domain" description="HTH cro/C1-type" evidence="1">
    <location>
        <begin position="10"/>
        <end position="48"/>
    </location>
</feature>
<reference evidence="4 5" key="1">
    <citation type="submission" date="2018-08" db="EMBL/GenBank/DDBJ databases">
        <title>A genome reference for cultivated species of the human gut microbiota.</title>
        <authorList>
            <person name="Zou Y."/>
            <person name="Xue W."/>
            <person name="Luo G."/>
        </authorList>
    </citation>
    <scope>NUCLEOTIDE SEQUENCE [LARGE SCALE GENOMIC DNA]</scope>
    <source>
        <strain evidence="3 4">AM22-21LB</strain>
        <strain evidence="2 5">AM43-11</strain>
    </source>
</reference>
<dbReference type="PROSITE" id="PS50943">
    <property type="entry name" value="HTH_CROC1"/>
    <property type="match status" value="1"/>
</dbReference>
<dbReference type="Gene3D" id="1.25.40.10">
    <property type="entry name" value="Tetratricopeptide repeat domain"/>
    <property type="match status" value="1"/>
</dbReference>
<dbReference type="GO" id="GO:0003677">
    <property type="term" value="F:DNA binding"/>
    <property type="evidence" value="ECO:0007669"/>
    <property type="project" value="InterPro"/>
</dbReference>
<dbReference type="SUPFAM" id="SSF47413">
    <property type="entry name" value="lambda repressor-like DNA-binding domains"/>
    <property type="match status" value="1"/>
</dbReference>
<dbReference type="Proteomes" id="UP000284051">
    <property type="component" value="Unassembled WGS sequence"/>
</dbReference>
<evidence type="ECO:0000313" key="2">
    <source>
        <dbReference type="EMBL" id="RHA66886.1"/>
    </source>
</evidence>
<dbReference type="SMART" id="SM00530">
    <property type="entry name" value="HTH_XRE"/>
    <property type="match status" value="1"/>
</dbReference>
<dbReference type="InterPro" id="IPR010982">
    <property type="entry name" value="Lambda_DNA-bd_dom_sf"/>
</dbReference>
<comment type="caution">
    <text evidence="2">The sequence shown here is derived from an EMBL/GenBank/DDBJ whole genome shotgun (WGS) entry which is preliminary data.</text>
</comment>
<evidence type="ECO:0000313" key="3">
    <source>
        <dbReference type="EMBL" id="RHG25613.1"/>
    </source>
</evidence>
<evidence type="ECO:0000259" key="1">
    <source>
        <dbReference type="PROSITE" id="PS50943"/>
    </source>
</evidence>